<dbReference type="Gene3D" id="1.25.40.80">
    <property type="match status" value="1"/>
</dbReference>
<sequence>MIESSRIKALNNKPITDGKYVLYWMQASQRTEYNHALEYAILKANELNLPLVVYFGLAPNYPNANLRHYSFMLTGLREIKSQLLSENIKFLMLKCQPNLGAIELAKDCAILITDRGYLRFQRELRTDVSMNISCQMLEIETDVIVPIELVSDKEEYAAATIRKKIFRHLDAFRFEFPHNRIKICSLGFNVKISDKFSEVDLDDIPSLLNSLPIDKNVKDYGFYKGGPSSAKAMLEDFIHNKLIHFNDKRNDPSEDYLSNMSPYLHFGNISPLYILLKIDTVQGFNEAKSSFIEELVIRRELSMNYSYYNEYYDCYEGIPNWAKLSLEQHKEDTRPIIYSLEELESFETHDPYWNAAQKELVIKGKMHGYMRMYWGKKIIEWTKYIEKAYSIMIYLNDKYSLDGRDPNGYTGIAWCFGKHDRPWKEREIFGKIRYMNAAGLKRKFDIDRYVSNIDNLEY</sequence>
<keyword evidence="10 14" id="KW-0456">Lyase</keyword>
<evidence type="ECO:0000256" key="8">
    <source>
        <dbReference type="ARBA" id="ARBA00023125"/>
    </source>
</evidence>
<keyword evidence="5" id="KW-0285">Flavoprotein</keyword>
<dbReference type="OrthoDB" id="9772484at2"/>
<keyword evidence="6" id="KW-0227">DNA damage</keyword>
<evidence type="ECO:0000256" key="9">
    <source>
        <dbReference type="ARBA" id="ARBA00023204"/>
    </source>
</evidence>
<dbReference type="GO" id="GO:0003904">
    <property type="term" value="F:deoxyribodipyrimidine photo-lyase activity"/>
    <property type="evidence" value="ECO:0007669"/>
    <property type="project" value="UniProtKB-EC"/>
</dbReference>
<dbReference type="PANTHER" id="PTHR10211:SF0">
    <property type="entry name" value="DEOXYRIBODIPYRIMIDINE PHOTO-LYASE"/>
    <property type="match status" value="1"/>
</dbReference>
<proteinExistence type="inferred from homology"/>
<dbReference type="PANTHER" id="PTHR10211">
    <property type="entry name" value="DEOXYRIBODIPYRIMIDINE PHOTOLYASE"/>
    <property type="match status" value="1"/>
</dbReference>
<evidence type="ECO:0000256" key="7">
    <source>
        <dbReference type="ARBA" id="ARBA00022827"/>
    </source>
</evidence>
<dbReference type="RefSeq" id="WP_128212652.1">
    <property type="nucleotide sequence ID" value="NZ_CP025746.1"/>
</dbReference>
<evidence type="ECO:0000256" key="2">
    <source>
        <dbReference type="ARBA" id="ARBA00006409"/>
    </source>
</evidence>
<dbReference type="InterPro" id="IPR036155">
    <property type="entry name" value="Crypto/Photolyase_N_sf"/>
</dbReference>
<organism evidence="14 15">
    <name type="scientific">Clostridium manihotivorum</name>
    <dbReference type="NCBI Taxonomy" id="2320868"/>
    <lineage>
        <taxon>Bacteria</taxon>
        <taxon>Bacillati</taxon>
        <taxon>Bacillota</taxon>
        <taxon>Clostridia</taxon>
        <taxon>Eubacteriales</taxon>
        <taxon>Clostridiaceae</taxon>
        <taxon>Clostridium</taxon>
    </lineage>
</organism>
<evidence type="ECO:0000256" key="10">
    <source>
        <dbReference type="ARBA" id="ARBA00023239"/>
    </source>
</evidence>
<comment type="cofactor">
    <cofactor evidence="1">
        <name>FAD</name>
        <dbReference type="ChEBI" id="CHEBI:57692"/>
    </cofactor>
</comment>
<evidence type="ECO:0000313" key="14">
    <source>
        <dbReference type="EMBL" id="QAA31858.1"/>
    </source>
</evidence>
<dbReference type="PROSITE" id="PS01084">
    <property type="entry name" value="DNA_PHOTOLYASES_2_2"/>
    <property type="match status" value="1"/>
</dbReference>
<evidence type="ECO:0000259" key="13">
    <source>
        <dbReference type="PROSITE" id="PS51645"/>
    </source>
</evidence>
<evidence type="ECO:0000256" key="1">
    <source>
        <dbReference type="ARBA" id="ARBA00001974"/>
    </source>
</evidence>
<dbReference type="GO" id="GO:0003677">
    <property type="term" value="F:DNA binding"/>
    <property type="evidence" value="ECO:0007669"/>
    <property type="project" value="UniProtKB-KW"/>
</dbReference>
<comment type="similarity">
    <text evidence="2">Belongs to the DNA photolyase class-2 family.</text>
</comment>
<dbReference type="Gene3D" id="3.40.50.620">
    <property type="entry name" value="HUPs"/>
    <property type="match status" value="1"/>
</dbReference>
<evidence type="ECO:0000256" key="6">
    <source>
        <dbReference type="ARBA" id="ARBA00022763"/>
    </source>
</evidence>
<dbReference type="EMBL" id="CP025746">
    <property type="protein sequence ID" value="QAA31858.1"/>
    <property type="molecule type" value="Genomic_DNA"/>
</dbReference>
<dbReference type="GO" id="GO:0000719">
    <property type="term" value="P:photoreactive repair"/>
    <property type="evidence" value="ECO:0007669"/>
    <property type="project" value="TreeGrafter"/>
</dbReference>
<accession>A0A3R5U8J9</accession>
<keyword evidence="7" id="KW-0274">FAD</keyword>
<feature type="domain" description="Photolyase/cryptochrome alpha/beta" evidence="13">
    <location>
        <begin position="19"/>
        <end position="147"/>
    </location>
</feature>
<evidence type="ECO:0000256" key="11">
    <source>
        <dbReference type="ARBA" id="ARBA00031671"/>
    </source>
</evidence>
<gene>
    <name evidence="14" type="ORF">C1I91_09470</name>
</gene>
<dbReference type="InterPro" id="IPR014729">
    <property type="entry name" value="Rossmann-like_a/b/a_fold"/>
</dbReference>
<dbReference type="PROSITE" id="PS51645">
    <property type="entry name" value="PHR_CRY_ALPHA_BETA"/>
    <property type="match status" value="1"/>
</dbReference>
<dbReference type="SUPFAM" id="SSF48173">
    <property type="entry name" value="Cryptochrome/photolyase FAD-binding domain"/>
    <property type="match status" value="1"/>
</dbReference>
<reference evidence="14 15" key="1">
    <citation type="submission" date="2018-01" db="EMBL/GenBank/DDBJ databases">
        <title>Genome Sequencing and Assembly of Anaerobacter polyendosporus strain CT4.</title>
        <authorList>
            <person name="Tachaapaikoon C."/>
            <person name="Sutheeworapong S."/>
            <person name="Jenjaroenpun P."/>
            <person name="Wongsurawat T."/>
            <person name="Nookeaw I."/>
            <person name="Cheawchanlertfa P."/>
            <person name="Kosugi A."/>
            <person name="Cheevadhanarak S."/>
            <person name="Ratanakhanokchai K."/>
        </authorList>
    </citation>
    <scope>NUCLEOTIDE SEQUENCE [LARGE SCALE GENOMIC DNA]</scope>
    <source>
        <strain evidence="14 15">CT4</strain>
    </source>
</reference>
<dbReference type="InterPro" id="IPR032673">
    <property type="entry name" value="DNA_photolyase_2_CS"/>
</dbReference>
<dbReference type="SUPFAM" id="SSF52425">
    <property type="entry name" value="Cryptochrome/photolyase, N-terminal domain"/>
    <property type="match status" value="1"/>
</dbReference>
<dbReference type="InterPro" id="IPR052219">
    <property type="entry name" value="Photolyase_Class-2"/>
</dbReference>
<dbReference type="InterPro" id="IPR006050">
    <property type="entry name" value="DNA_photolyase_N"/>
</dbReference>
<dbReference type="KEGG" id="cmah:C1I91_09470"/>
<evidence type="ECO:0000256" key="3">
    <source>
        <dbReference type="ARBA" id="ARBA00013149"/>
    </source>
</evidence>
<protein>
    <recommendedName>
        <fullName evidence="4">Deoxyribodipyrimidine photo-lyase</fullName>
        <ecNumber evidence="3">4.1.99.3</ecNumber>
    </recommendedName>
    <alternativeName>
        <fullName evidence="11">DNA photolyase</fullName>
    </alternativeName>
</protein>
<keyword evidence="15" id="KW-1185">Reference proteome</keyword>
<evidence type="ECO:0000256" key="4">
    <source>
        <dbReference type="ARBA" id="ARBA00014046"/>
    </source>
</evidence>
<evidence type="ECO:0000256" key="12">
    <source>
        <dbReference type="ARBA" id="ARBA00033999"/>
    </source>
</evidence>
<dbReference type="Gene3D" id="1.10.579.10">
    <property type="entry name" value="DNA Cyclobutane Dipyrimidine Photolyase, subunit A, domain 3"/>
    <property type="match status" value="1"/>
</dbReference>
<evidence type="ECO:0000313" key="15">
    <source>
        <dbReference type="Proteomes" id="UP000286268"/>
    </source>
</evidence>
<dbReference type="FunFam" id="1.10.579.10:FF:000002">
    <property type="entry name" value="Deoxyribodipyrimidine photolyase"/>
    <property type="match status" value="1"/>
</dbReference>
<comment type="catalytic activity">
    <reaction evidence="12">
        <text>cyclobutadipyrimidine (in DNA) = 2 pyrimidine residues (in DNA).</text>
        <dbReference type="EC" id="4.1.99.3"/>
    </reaction>
</comment>
<keyword evidence="8" id="KW-0238">DNA-binding</keyword>
<name>A0A3R5U8J9_9CLOT</name>
<evidence type="ECO:0000256" key="5">
    <source>
        <dbReference type="ARBA" id="ARBA00022630"/>
    </source>
</evidence>
<keyword evidence="9" id="KW-0234">DNA repair</keyword>
<dbReference type="Pfam" id="PF00875">
    <property type="entry name" value="DNA_photolyase"/>
    <property type="match status" value="1"/>
</dbReference>
<dbReference type="InterPro" id="IPR036134">
    <property type="entry name" value="Crypto/Photolyase_FAD-like_sf"/>
</dbReference>
<dbReference type="Proteomes" id="UP000286268">
    <property type="component" value="Chromosome"/>
</dbReference>
<dbReference type="EC" id="4.1.99.3" evidence="3"/>
<dbReference type="AlphaFoldDB" id="A0A3R5U8J9"/>